<organism evidence="9 10">
    <name type="scientific">Microbulbifer rhizosphaerae</name>
    <dbReference type="NCBI Taxonomy" id="1562603"/>
    <lineage>
        <taxon>Bacteria</taxon>
        <taxon>Pseudomonadati</taxon>
        <taxon>Pseudomonadota</taxon>
        <taxon>Gammaproteobacteria</taxon>
        <taxon>Cellvibrionales</taxon>
        <taxon>Microbulbiferaceae</taxon>
        <taxon>Microbulbifer</taxon>
    </lineage>
</organism>
<evidence type="ECO:0000256" key="6">
    <source>
        <dbReference type="ARBA" id="ARBA00023237"/>
    </source>
</evidence>
<dbReference type="PANTHER" id="PTHR40980">
    <property type="entry name" value="PLUG DOMAIN-CONTAINING PROTEIN"/>
    <property type="match status" value="1"/>
</dbReference>
<comment type="subcellular location">
    <subcellularLocation>
        <location evidence="1 7">Cell outer membrane</location>
    </subcellularLocation>
</comment>
<evidence type="ECO:0000313" key="10">
    <source>
        <dbReference type="Proteomes" id="UP000535937"/>
    </source>
</evidence>
<feature type="domain" description="Secretin/TonB short N-terminal" evidence="8">
    <location>
        <begin position="46"/>
        <end position="97"/>
    </location>
</feature>
<dbReference type="InterPro" id="IPR012910">
    <property type="entry name" value="Plug_dom"/>
</dbReference>
<dbReference type="GO" id="GO:0006826">
    <property type="term" value="P:iron ion transport"/>
    <property type="evidence" value="ECO:0007669"/>
    <property type="project" value="UniProtKB-KW"/>
</dbReference>
<dbReference type="SMART" id="SM00965">
    <property type="entry name" value="STN"/>
    <property type="match status" value="1"/>
</dbReference>
<dbReference type="Pfam" id="PF00593">
    <property type="entry name" value="TonB_dep_Rec_b-barrel"/>
    <property type="match status" value="1"/>
</dbReference>
<dbReference type="PANTHER" id="PTHR40980:SF3">
    <property type="entry name" value="TONB-DEPENDENT RECEPTOR-LIKE BETA-BARREL DOMAIN-CONTAINING PROTEIN"/>
    <property type="match status" value="1"/>
</dbReference>
<dbReference type="EMBL" id="JACHWZ010000007">
    <property type="protein sequence ID" value="MBB3061064.1"/>
    <property type="molecule type" value="Genomic_DNA"/>
</dbReference>
<dbReference type="RefSeq" id="WP_246394718.1">
    <property type="nucleotide sequence ID" value="NZ_JACHWZ010000007.1"/>
</dbReference>
<dbReference type="GO" id="GO:0009279">
    <property type="term" value="C:cell outer membrane"/>
    <property type="evidence" value="ECO:0007669"/>
    <property type="project" value="UniProtKB-SubCell"/>
</dbReference>
<evidence type="ECO:0000259" key="8">
    <source>
        <dbReference type="SMART" id="SM00965"/>
    </source>
</evidence>
<keyword evidence="5 7" id="KW-0472">Membrane</keyword>
<keyword evidence="3" id="KW-0410">Iron transport</keyword>
<dbReference type="InterPro" id="IPR000531">
    <property type="entry name" value="Beta-barrel_TonB"/>
</dbReference>
<keyword evidence="9" id="KW-0675">Receptor</keyword>
<dbReference type="Gene3D" id="2.170.130.10">
    <property type="entry name" value="TonB-dependent receptor, plug domain"/>
    <property type="match status" value="1"/>
</dbReference>
<dbReference type="Pfam" id="PF07715">
    <property type="entry name" value="Plug"/>
    <property type="match status" value="1"/>
</dbReference>
<comment type="caution">
    <text evidence="9">The sequence shown here is derived from an EMBL/GenBank/DDBJ whole genome shotgun (WGS) entry which is preliminary data.</text>
</comment>
<protein>
    <submittedName>
        <fullName evidence="9">TonB-dependent receptor</fullName>
    </submittedName>
</protein>
<evidence type="ECO:0000256" key="4">
    <source>
        <dbReference type="ARBA" id="ARBA00023004"/>
    </source>
</evidence>
<reference evidence="9 10" key="1">
    <citation type="submission" date="2020-08" db="EMBL/GenBank/DDBJ databases">
        <title>Genomic Encyclopedia of Type Strains, Phase III (KMG-III): the genomes of soil and plant-associated and newly described type strains.</title>
        <authorList>
            <person name="Whitman W."/>
        </authorList>
    </citation>
    <scope>NUCLEOTIDE SEQUENCE [LARGE SCALE GENOMIC DNA]</scope>
    <source>
        <strain evidence="9 10">CECT 8799</strain>
    </source>
</reference>
<name>A0A7W4ZA80_9GAMM</name>
<proteinExistence type="inferred from homology"/>
<evidence type="ECO:0000256" key="1">
    <source>
        <dbReference type="ARBA" id="ARBA00004442"/>
    </source>
</evidence>
<evidence type="ECO:0000256" key="5">
    <source>
        <dbReference type="ARBA" id="ARBA00023136"/>
    </source>
</evidence>
<dbReference type="AlphaFoldDB" id="A0A7W4ZA80"/>
<dbReference type="NCBIfam" id="TIGR01782">
    <property type="entry name" value="TonB-Xanth-Caul"/>
    <property type="match status" value="1"/>
</dbReference>
<dbReference type="Gene3D" id="3.55.50.30">
    <property type="match status" value="1"/>
</dbReference>
<dbReference type="InterPro" id="IPR010104">
    <property type="entry name" value="TonB_rcpt_bac"/>
</dbReference>
<dbReference type="SUPFAM" id="SSF56935">
    <property type="entry name" value="Porins"/>
    <property type="match status" value="1"/>
</dbReference>
<sequence length="1046" mass="113072">MTFSLLMMGSSSLLADGARLHEKTPFNIPRQRADIALTEFAEQADVTLIFPYDKVREISAQRLVGSYPIDEAVEILLRGTGLRAMVGDDGQLTITAGHPIGGSSTVYKKNKLSSAILSIMASVFGAGAQAQSDDAQQSGTIEEISVTGIRASLQRAMDIKRDGSGVVDAISAEDIGKFPDTNVAESLQRITGVSIDRSGGEGQLITVRGFGPQFNTVLVNGRQMATENQGREFSFDTLASELVKGIAVHKTSTASLQSGGVGSTVNVTTARPFDFNGFKVAGSVKSLYDENSEESSPQISGLVSNTFADGKFGVLLAVSHQERSTRLNQGQTDGWLTNVLGNVDPAEIDDSASRSGNTFIPQNFDTKVTFEERTRTGGSLVLQFAPTDDLEVTLDGIYSDFDIETDATSFGHWFTADNLENIVLDENGTAIDLFQEVGHATDFHAKKFDRLTKTSQYGINAQWTASDNLSLSFDASTSSAERAGNNGGENQLSLIGYLNRSRLQIHPGQILPHSSEFQSADPSINNADGVQAGVSDYLDPSNGRAHVMLRRGWATDDQVDQYHIDGVWDEGSSSGLIRASFGLLYSTQTKSNVRLTDEANGVHCTFCGYPEGVDIPDEFLSVFDTGSGFLGDVSGSENLTTQWLAHDGEQLFAYLENIAGISYDAVRRNNSYEVQEDILAGYLELEFAGELAGMPLTAHTGVRVESTDVIVEGTESPLERLDILDLTELQAVVGEAQPLSADSSYHSVLPNMDVKLDITDSLVARFAASRSLTRPTLDQLSPVTVINTTRQGGNLRSSSGNQELEPFASDNLDLSLEYYYGDSSYVSVGYFRKDVENFIISTTEDQTFTNSAGELVTDPSTGDVTGIAPGEDPQNAVDPNDSVATFTLTKPSNGESAQVDGLELAVQHSFGDTGFGVIANATLVDSDAELDVDDVTQTFALTGLSDSFNLVGFYEKGPFQARLAWNWRDEFLQSLVQTVSGEPTFVDDYQQWDMSASYDINDSVSVFFEGLNLTEEVLLKHGRYDNHFLLAEDSGRRFALGLRATF</sequence>
<keyword evidence="6" id="KW-0998">Cell outer membrane</keyword>
<evidence type="ECO:0000256" key="7">
    <source>
        <dbReference type="RuleBase" id="RU003357"/>
    </source>
</evidence>
<evidence type="ECO:0000256" key="3">
    <source>
        <dbReference type="ARBA" id="ARBA00022496"/>
    </source>
</evidence>
<dbReference type="InterPro" id="IPR011662">
    <property type="entry name" value="Secretin/TonB_short_N"/>
</dbReference>
<evidence type="ECO:0000313" key="9">
    <source>
        <dbReference type="EMBL" id="MBB3061064.1"/>
    </source>
</evidence>
<keyword evidence="7" id="KW-0798">TonB box</keyword>
<dbReference type="Gene3D" id="2.40.170.20">
    <property type="entry name" value="TonB-dependent receptor, beta-barrel domain"/>
    <property type="match status" value="1"/>
</dbReference>
<dbReference type="CDD" id="cd01347">
    <property type="entry name" value="ligand_gated_channel"/>
    <property type="match status" value="1"/>
</dbReference>
<accession>A0A7W4ZA80</accession>
<keyword evidence="3" id="KW-0406">Ion transport</keyword>
<keyword evidence="2" id="KW-0813">Transport</keyword>
<dbReference type="InterPro" id="IPR036942">
    <property type="entry name" value="Beta-barrel_TonB_sf"/>
</dbReference>
<gene>
    <name evidence="9" type="ORF">FHS09_001894</name>
</gene>
<keyword evidence="10" id="KW-1185">Reference proteome</keyword>
<evidence type="ECO:0000256" key="2">
    <source>
        <dbReference type="ARBA" id="ARBA00022448"/>
    </source>
</evidence>
<dbReference type="InterPro" id="IPR037066">
    <property type="entry name" value="Plug_dom_sf"/>
</dbReference>
<dbReference type="Proteomes" id="UP000535937">
    <property type="component" value="Unassembled WGS sequence"/>
</dbReference>
<comment type="similarity">
    <text evidence="7">Belongs to the TonB-dependent receptor family.</text>
</comment>
<keyword evidence="4" id="KW-0408">Iron</keyword>